<proteinExistence type="predicted"/>
<evidence type="ECO:0000313" key="3">
    <source>
        <dbReference type="EMBL" id="CAF0767715.1"/>
    </source>
</evidence>
<sequence>MDARPIENAPYGSEKYDVGALTQEQQKKLNEMKIRRRIENERYMQQHPELQFMIRDFIRQACLQRPENVREFASSYFTHPLLEKRIKTLTEEGVEEANGDMKLITDQIFQK</sequence>
<evidence type="ECO:0000313" key="2">
    <source>
        <dbReference type="EMBL" id="CAF0745927.1"/>
    </source>
</evidence>
<dbReference type="Proteomes" id="UP000681722">
    <property type="component" value="Unassembled WGS sequence"/>
</dbReference>
<keyword evidence="6" id="KW-1185">Reference proteome</keyword>
<dbReference type="EMBL" id="CAJOBA010000662">
    <property type="protein sequence ID" value="CAF3548219.1"/>
    <property type="molecule type" value="Genomic_DNA"/>
</dbReference>
<dbReference type="EMBL" id="CAJNOK010000662">
    <property type="protein sequence ID" value="CAF0767715.1"/>
    <property type="molecule type" value="Genomic_DNA"/>
</dbReference>
<dbReference type="SUPFAM" id="SSF47391">
    <property type="entry name" value="Dimerization-anchoring domain of cAMP-dependent PK regulatory subunit"/>
    <property type="match status" value="1"/>
</dbReference>
<reference evidence="2" key="1">
    <citation type="submission" date="2021-02" db="EMBL/GenBank/DDBJ databases">
        <authorList>
            <person name="Nowell W R."/>
        </authorList>
    </citation>
    <scope>NUCLEOTIDE SEQUENCE</scope>
</reference>
<protein>
    <recommendedName>
        <fullName evidence="1">RIIa domain-containing protein</fullName>
    </recommendedName>
</protein>
<evidence type="ECO:0000313" key="5">
    <source>
        <dbReference type="EMBL" id="CAF3548219.1"/>
    </source>
</evidence>
<dbReference type="EMBL" id="CAJOBC010000042">
    <property type="protein sequence ID" value="CAF3524667.1"/>
    <property type="molecule type" value="Genomic_DNA"/>
</dbReference>
<dbReference type="PANTHER" id="PTHR15505">
    <property type="entry name" value="RIIA DOMAIN-CONTAINING PROTEIN 1"/>
    <property type="match status" value="1"/>
</dbReference>
<dbReference type="Proteomes" id="UP000682733">
    <property type="component" value="Unassembled WGS sequence"/>
</dbReference>
<dbReference type="Proteomes" id="UP000677228">
    <property type="component" value="Unassembled WGS sequence"/>
</dbReference>
<dbReference type="AlphaFoldDB" id="A0A813P1C4"/>
<dbReference type="Proteomes" id="UP000663829">
    <property type="component" value="Unassembled WGS sequence"/>
</dbReference>
<organism evidence="2 6">
    <name type="scientific">Didymodactylos carnosus</name>
    <dbReference type="NCBI Taxonomy" id="1234261"/>
    <lineage>
        <taxon>Eukaryota</taxon>
        <taxon>Metazoa</taxon>
        <taxon>Spiralia</taxon>
        <taxon>Gnathifera</taxon>
        <taxon>Rotifera</taxon>
        <taxon>Eurotatoria</taxon>
        <taxon>Bdelloidea</taxon>
        <taxon>Philodinida</taxon>
        <taxon>Philodinidae</taxon>
        <taxon>Didymodactylos</taxon>
    </lineage>
</organism>
<evidence type="ECO:0000313" key="4">
    <source>
        <dbReference type="EMBL" id="CAF3524667.1"/>
    </source>
</evidence>
<dbReference type="Gene3D" id="1.20.890.10">
    <property type="entry name" value="cAMP-dependent protein kinase regulatory subunit, dimerization-anchoring domain"/>
    <property type="match status" value="1"/>
</dbReference>
<dbReference type="OrthoDB" id="10249338at2759"/>
<evidence type="ECO:0000259" key="1">
    <source>
        <dbReference type="SMART" id="SM00394"/>
    </source>
</evidence>
<dbReference type="InterPro" id="IPR003117">
    <property type="entry name" value="cAMP_dep_PK_reg_su_I/II_a/b"/>
</dbReference>
<comment type="caution">
    <text evidence="2">The sequence shown here is derived from an EMBL/GenBank/DDBJ whole genome shotgun (WGS) entry which is preliminary data.</text>
</comment>
<accession>A0A813P1C4</accession>
<dbReference type="CDD" id="cd22971">
    <property type="entry name" value="DD_RIIAD1"/>
    <property type="match status" value="1"/>
</dbReference>
<dbReference type="Pfam" id="PF02197">
    <property type="entry name" value="RIIa"/>
    <property type="match status" value="1"/>
</dbReference>
<dbReference type="PANTHER" id="PTHR15505:SF4">
    <property type="entry name" value="RIIA DOMAIN-CONTAINING PROTEIN 1"/>
    <property type="match status" value="1"/>
</dbReference>
<dbReference type="SMART" id="SM00394">
    <property type="entry name" value="RIIa"/>
    <property type="match status" value="1"/>
</dbReference>
<feature type="domain" description="RIIa" evidence="1">
    <location>
        <begin position="48"/>
        <end position="86"/>
    </location>
</feature>
<dbReference type="EMBL" id="CAJNOQ010000042">
    <property type="protein sequence ID" value="CAF0745927.1"/>
    <property type="molecule type" value="Genomic_DNA"/>
</dbReference>
<evidence type="ECO:0000313" key="6">
    <source>
        <dbReference type="Proteomes" id="UP000663829"/>
    </source>
</evidence>
<gene>
    <name evidence="2" type="ORF">GPM918_LOCUS537</name>
    <name evidence="3" type="ORF">OVA965_LOCUS2910</name>
    <name evidence="4" type="ORF">SRO942_LOCUS538</name>
    <name evidence="5" type="ORF">TMI583_LOCUS2909</name>
</gene>
<dbReference type="InterPro" id="IPR059162">
    <property type="entry name" value="RIIAD1"/>
</dbReference>
<name>A0A813P1C4_9BILA</name>